<gene>
    <name evidence="2" type="ORF">LTRI10_LOCUS17148</name>
</gene>
<evidence type="ECO:0000313" key="2">
    <source>
        <dbReference type="EMBL" id="CAL1375348.1"/>
    </source>
</evidence>
<dbReference type="AlphaFoldDB" id="A0AAV2DN48"/>
<evidence type="ECO:0000313" key="3">
    <source>
        <dbReference type="Proteomes" id="UP001497516"/>
    </source>
</evidence>
<accession>A0AAV2DN48</accession>
<protein>
    <submittedName>
        <fullName evidence="2">Uncharacterized protein</fullName>
    </submittedName>
</protein>
<keyword evidence="3" id="KW-1185">Reference proteome</keyword>
<organism evidence="2 3">
    <name type="scientific">Linum trigynum</name>
    <dbReference type="NCBI Taxonomy" id="586398"/>
    <lineage>
        <taxon>Eukaryota</taxon>
        <taxon>Viridiplantae</taxon>
        <taxon>Streptophyta</taxon>
        <taxon>Embryophyta</taxon>
        <taxon>Tracheophyta</taxon>
        <taxon>Spermatophyta</taxon>
        <taxon>Magnoliopsida</taxon>
        <taxon>eudicotyledons</taxon>
        <taxon>Gunneridae</taxon>
        <taxon>Pentapetalae</taxon>
        <taxon>rosids</taxon>
        <taxon>fabids</taxon>
        <taxon>Malpighiales</taxon>
        <taxon>Linaceae</taxon>
        <taxon>Linum</taxon>
    </lineage>
</organism>
<dbReference type="EMBL" id="OZ034816">
    <property type="protein sequence ID" value="CAL1375348.1"/>
    <property type="molecule type" value="Genomic_DNA"/>
</dbReference>
<dbReference type="Proteomes" id="UP001497516">
    <property type="component" value="Chromosome 3"/>
</dbReference>
<sequence length="98" mass="10557">MNFTAAGDRFAKSPKYSGMPTVVYGVLKRTNEIVKKKKQNAIPTVCQSVAQIARVGVMTRSRPFPLASFFSTPNSPPPSSSAPPTKRRKFNNLGATGA</sequence>
<evidence type="ECO:0000256" key="1">
    <source>
        <dbReference type="SAM" id="MobiDB-lite"/>
    </source>
</evidence>
<proteinExistence type="predicted"/>
<name>A0AAV2DN48_9ROSI</name>
<reference evidence="2 3" key="1">
    <citation type="submission" date="2024-04" db="EMBL/GenBank/DDBJ databases">
        <authorList>
            <person name="Fracassetti M."/>
        </authorList>
    </citation>
    <scope>NUCLEOTIDE SEQUENCE [LARGE SCALE GENOMIC DNA]</scope>
</reference>
<feature type="region of interest" description="Disordered" evidence="1">
    <location>
        <begin position="66"/>
        <end position="98"/>
    </location>
</feature>